<dbReference type="InterPro" id="IPR051729">
    <property type="entry name" value="Opine/Lysopine_DH"/>
</dbReference>
<dbReference type="PANTHER" id="PTHR38015:SF1">
    <property type="entry name" value="OPINE DEHYDROGENASE DOMAIN-CONTAINING PROTEIN"/>
    <property type="match status" value="1"/>
</dbReference>
<dbReference type="Proteomes" id="UP000282985">
    <property type="component" value="Unassembled WGS sequence"/>
</dbReference>
<dbReference type="EMBL" id="RJJX01000023">
    <property type="protein sequence ID" value="RUT73363.1"/>
    <property type="molecule type" value="Genomic_DNA"/>
</dbReference>
<organism evidence="2 3">
    <name type="scientific">Ancylomarina longa</name>
    <dbReference type="NCBI Taxonomy" id="2487017"/>
    <lineage>
        <taxon>Bacteria</taxon>
        <taxon>Pseudomonadati</taxon>
        <taxon>Bacteroidota</taxon>
        <taxon>Bacteroidia</taxon>
        <taxon>Marinilabiliales</taxon>
        <taxon>Marinifilaceae</taxon>
        <taxon>Ancylomarina</taxon>
    </lineage>
</organism>
<evidence type="ECO:0000313" key="2">
    <source>
        <dbReference type="EMBL" id="RUT73363.1"/>
    </source>
</evidence>
<name>A0A434AG41_9BACT</name>
<protein>
    <recommendedName>
        <fullName evidence="1">Opine dehydrogenase domain-containing protein</fullName>
    </recommendedName>
</protein>
<evidence type="ECO:0000259" key="1">
    <source>
        <dbReference type="Pfam" id="PF02317"/>
    </source>
</evidence>
<sequence>MTKQEKKEVTIVGGGSSAHILIPFLSGAGFTVNILTRRPKEWSPKIDLQLHSINGETLEEFSGSLTKISDNPAEVIPQASFVILCMPVSKYRIALYGLAPHLAKDKEVFVGTIYGQAGFNWMVDEIKKKFDLSHITTFAIGLIPWICRIIEYGKVGVTYGCKEFNVVAVSPPDRFSELNNVFLKNICERWLKKGKFRQADNFLSLTLSVDNQIIHPSRCYGLFLKYHGKWANKEDIPYFYRDYDQKSADLLQELDADYSKIREAIKIKYPEQDFQYMLDYLGLERLSYQSENTDIRESFTTSLTLGAIKPPTIQLESGEWIIDKDHRFFTDDIHYGLCIAKWIADQLSLDVPTIDSIIDWAQQLRNEKIIAGNKLLLDSESLTTEFMSGIPPVYGLNSIDDILD</sequence>
<dbReference type="RefSeq" id="WP_127344578.1">
    <property type="nucleotide sequence ID" value="NZ_RJJX01000023.1"/>
</dbReference>
<evidence type="ECO:0000313" key="3">
    <source>
        <dbReference type="Proteomes" id="UP000282985"/>
    </source>
</evidence>
<accession>A0A434AG41</accession>
<proteinExistence type="predicted"/>
<feature type="domain" description="Opine dehydrogenase" evidence="1">
    <location>
        <begin position="199"/>
        <end position="364"/>
    </location>
</feature>
<dbReference type="InterPro" id="IPR008927">
    <property type="entry name" value="6-PGluconate_DH-like_C_sf"/>
</dbReference>
<dbReference type="InterPro" id="IPR036291">
    <property type="entry name" value="NAD(P)-bd_dom_sf"/>
</dbReference>
<dbReference type="PANTHER" id="PTHR38015">
    <property type="entry name" value="BLR6086 PROTEIN"/>
    <property type="match status" value="1"/>
</dbReference>
<comment type="caution">
    <text evidence="2">The sequence shown here is derived from an EMBL/GenBank/DDBJ whole genome shotgun (WGS) entry which is preliminary data.</text>
</comment>
<keyword evidence="3" id="KW-1185">Reference proteome</keyword>
<dbReference type="InterPro" id="IPR003421">
    <property type="entry name" value="Opine_DH"/>
</dbReference>
<dbReference type="InterPro" id="IPR013328">
    <property type="entry name" value="6PGD_dom2"/>
</dbReference>
<dbReference type="OrthoDB" id="1073746at2"/>
<reference evidence="2 3" key="1">
    <citation type="submission" date="2018-11" db="EMBL/GenBank/DDBJ databases">
        <title>Parancylomarina longa gen. nov., sp. nov., isolated from sediments of southern Okinawa.</title>
        <authorList>
            <person name="Fu T."/>
        </authorList>
    </citation>
    <scope>NUCLEOTIDE SEQUENCE [LARGE SCALE GENOMIC DNA]</scope>
    <source>
        <strain evidence="2 3">T3-2 S1-C</strain>
    </source>
</reference>
<dbReference type="GO" id="GO:0016491">
    <property type="term" value="F:oxidoreductase activity"/>
    <property type="evidence" value="ECO:0007669"/>
    <property type="project" value="InterPro"/>
</dbReference>
<dbReference type="AlphaFoldDB" id="A0A434AG41"/>
<dbReference type="Pfam" id="PF02317">
    <property type="entry name" value="Octopine_DH"/>
    <property type="match status" value="1"/>
</dbReference>
<dbReference type="Gene3D" id="1.10.1040.10">
    <property type="entry name" value="N-(1-d-carboxylethyl)-l-norvaline Dehydrogenase, domain 2"/>
    <property type="match status" value="1"/>
</dbReference>
<dbReference type="SUPFAM" id="SSF51735">
    <property type="entry name" value="NAD(P)-binding Rossmann-fold domains"/>
    <property type="match status" value="1"/>
</dbReference>
<dbReference type="Gene3D" id="3.40.50.720">
    <property type="entry name" value="NAD(P)-binding Rossmann-like Domain"/>
    <property type="match status" value="1"/>
</dbReference>
<gene>
    <name evidence="2" type="ORF">DLK05_13915</name>
</gene>
<dbReference type="SUPFAM" id="SSF48179">
    <property type="entry name" value="6-phosphogluconate dehydrogenase C-terminal domain-like"/>
    <property type="match status" value="1"/>
</dbReference>